<dbReference type="InterPro" id="IPR057727">
    <property type="entry name" value="WCX_dom"/>
</dbReference>
<dbReference type="Pfam" id="PF25583">
    <property type="entry name" value="WCX"/>
    <property type="match status" value="1"/>
</dbReference>
<name>A0ABV4U385_9BACT</name>
<feature type="domain" description="WCX" evidence="3">
    <location>
        <begin position="239"/>
        <end position="316"/>
    </location>
</feature>
<dbReference type="InterPro" id="IPR036390">
    <property type="entry name" value="WH_DNA-bd_sf"/>
</dbReference>
<dbReference type="SUPFAM" id="SSF46785">
    <property type="entry name" value="Winged helix' DNA-binding domain"/>
    <property type="match status" value="1"/>
</dbReference>
<dbReference type="EMBL" id="JBGUBD010000001">
    <property type="protein sequence ID" value="MFA9476919.1"/>
    <property type="molecule type" value="Genomic_DNA"/>
</dbReference>
<comment type="caution">
    <text evidence="4">The sequence shown here is derived from an EMBL/GenBank/DDBJ whole genome shotgun (WGS) entry which is preliminary data.</text>
</comment>
<dbReference type="PROSITE" id="PS52050">
    <property type="entry name" value="WYL"/>
    <property type="match status" value="1"/>
</dbReference>
<evidence type="ECO:0000259" key="2">
    <source>
        <dbReference type="Pfam" id="PF13280"/>
    </source>
</evidence>
<dbReference type="PIRSF" id="PIRSF016838">
    <property type="entry name" value="PafC"/>
    <property type="match status" value="1"/>
</dbReference>
<dbReference type="Pfam" id="PF08279">
    <property type="entry name" value="HTH_11"/>
    <property type="match status" value="1"/>
</dbReference>
<dbReference type="InterPro" id="IPR051534">
    <property type="entry name" value="CBASS_pafABC_assoc_protein"/>
</dbReference>
<dbReference type="InterPro" id="IPR036388">
    <property type="entry name" value="WH-like_DNA-bd_sf"/>
</dbReference>
<feature type="domain" description="Helix-turn-helix type 11" evidence="1">
    <location>
        <begin position="12"/>
        <end position="61"/>
    </location>
</feature>
<evidence type="ECO:0000313" key="5">
    <source>
        <dbReference type="Proteomes" id="UP001575105"/>
    </source>
</evidence>
<organism evidence="4 5">
    <name type="scientific">Natronomicrosphaera hydrolytica</name>
    <dbReference type="NCBI Taxonomy" id="3242702"/>
    <lineage>
        <taxon>Bacteria</taxon>
        <taxon>Pseudomonadati</taxon>
        <taxon>Planctomycetota</taxon>
        <taxon>Phycisphaerae</taxon>
        <taxon>Phycisphaerales</taxon>
        <taxon>Phycisphaeraceae</taxon>
        <taxon>Natronomicrosphaera</taxon>
    </lineage>
</organism>
<keyword evidence="5" id="KW-1185">Reference proteome</keyword>
<accession>A0ABV4U385</accession>
<evidence type="ECO:0000313" key="4">
    <source>
        <dbReference type="EMBL" id="MFA9476919.1"/>
    </source>
</evidence>
<dbReference type="RefSeq" id="WP_425343844.1">
    <property type="nucleotide sequence ID" value="NZ_JBGUBD010000001.1"/>
</dbReference>
<gene>
    <name evidence="4" type="ORF">ACERK3_01300</name>
</gene>
<dbReference type="Proteomes" id="UP001575105">
    <property type="component" value="Unassembled WGS sequence"/>
</dbReference>
<evidence type="ECO:0000259" key="1">
    <source>
        <dbReference type="Pfam" id="PF08279"/>
    </source>
</evidence>
<proteinExistence type="predicted"/>
<dbReference type="Gene3D" id="1.10.10.10">
    <property type="entry name" value="Winged helix-like DNA-binding domain superfamily/Winged helix DNA-binding domain"/>
    <property type="match status" value="1"/>
</dbReference>
<evidence type="ECO:0000259" key="3">
    <source>
        <dbReference type="Pfam" id="PF25583"/>
    </source>
</evidence>
<feature type="domain" description="WYL" evidence="2">
    <location>
        <begin position="145"/>
        <end position="209"/>
    </location>
</feature>
<dbReference type="Pfam" id="PF13280">
    <property type="entry name" value="WYL"/>
    <property type="match status" value="1"/>
</dbReference>
<dbReference type="InterPro" id="IPR013196">
    <property type="entry name" value="HTH_11"/>
</dbReference>
<dbReference type="PANTHER" id="PTHR34580">
    <property type="match status" value="1"/>
</dbReference>
<protein>
    <submittedName>
        <fullName evidence="4">Helix-turn-helix transcriptional regulator</fullName>
    </submittedName>
</protein>
<reference evidence="4 5" key="1">
    <citation type="submission" date="2024-08" db="EMBL/GenBank/DDBJ databases">
        <title>Whole-genome sequencing of halo(alkali)philic microorganisms from hypersaline lakes.</title>
        <authorList>
            <person name="Sorokin D.Y."/>
            <person name="Merkel A.Y."/>
            <person name="Messina E."/>
            <person name="Yakimov M."/>
        </authorList>
    </citation>
    <scope>NUCLEOTIDE SEQUENCE [LARGE SCALE GENOMIC DNA]</scope>
    <source>
        <strain evidence="4 5">AB-hyl4</strain>
    </source>
</reference>
<sequence length="320" mass="36660">MNVSRVHRLLRLITLMQSGRPRKAPELMEELNVSRRTLFRDLKMLQAAGIPYYHTPGEGYRLRSEFFLPPVNLTVAETVGLMMLGKAASADRQRPMVMPALSAIYKLLSTVPEPIRSACGEMMAHVSVDPGAVGMGERESAFYPMLQQCVDERRACQVVYGSPVEAEPIRGELEPYVLHFVNRAWYVLGRSSVHQEVRVFKLARFESIDPLPRCFRRPKRFQARDKLGKAWQLIPEGEEHEVELEFSAMVGRNVSEVRWHPTQEHELLPDGRCVMRFTVDGLGEIAWWLCGYADQVKVRKPDALRERVGKMLHAALMNYR</sequence>
<dbReference type="InterPro" id="IPR028349">
    <property type="entry name" value="PafC-like"/>
</dbReference>
<dbReference type="InterPro" id="IPR026881">
    <property type="entry name" value="WYL_dom"/>
</dbReference>
<dbReference type="PANTHER" id="PTHR34580:SF1">
    <property type="entry name" value="PROTEIN PAFC"/>
    <property type="match status" value="1"/>
</dbReference>